<dbReference type="RefSeq" id="WP_014414285.1">
    <property type="nucleotide sequence ID" value="NC_017059.1"/>
</dbReference>
<gene>
    <name evidence="1" type="ORF">RSPPHO_01019</name>
</gene>
<dbReference type="AlphaFoldDB" id="H6SRW6"/>
<dbReference type="KEGG" id="rpm:RSPPHO_01019"/>
<proteinExistence type="predicted"/>
<protein>
    <submittedName>
        <fullName evidence="1">Uncharacterized protein</fullName>
    </submittedName>
</protein>
<evidence type="ECO:0000313" key="1">
    <source>
        <dbReference type="EMBL" id="CCG07645.1"/>
    </source>
</evidence>
<sequence>MYATAKGAIIEALPPDLADSSDDTLAGHGIYHVRESTLASFDSATQALTMDGAAWGYDESGSLPVITLAWAVRSLTEAELLARARARRPEIVRRLHEIDAASIRPARAVAAALAQGSAPDPADVAKVAALDAEAQALRGQLVPEADPPEVP</sequence>
<organism evidence="1 2">
    <name type="scientific">Pararhodospirillum photometricum DSM 122</name>
    <dbReference type="NCBI Taxonomy" id="1150469"/>
    <lineage>
        <taxon>Bacteria</taxon>
        <taxon>Pseudomonadati</taxon>
        <taxon>Pseudomonadota</taxon>
        <taxon>Alphaproteobacteria</taxon>
        <taxon>Rhodospirillales</taxon>
        <taxon>Rhodospirillaceae</taxon>
        <taxon>Pararhodospirillum</taxon>
    </lineage>
</organism>
<dbReference type="HOGENOM" id="CLU_1729977_0_0_5"/>
<keyword evidence="2" id="KW-1185">Reference proteome</keyword>
<dbReference type="EMBL" id="HE663493">
    <property type="protein sequence ID" value="CCG07645.1"/>
    <property type="molecule type" value="Genomic_DNA"/>
</dbReference>
<dbReference type="Proteomes" id="UP000033220">
    <property type="component" value="Chromosome DSM 122"/>
</dbReference>
<reference evidence="1 2" key="1">
    <citation type="submission" date="2012-02" db="EMBL/GenBank/DDBJ databases">
        <title>Shotgun genome sequence of Phaeospirillum photometricum DSM 122.</title>
        <authorList>
            <person name="Duquesne K."/>
            <person name="Sturgis J."/>
        </authorList>
    </citation>
    <scope>NUCLEOTIDE SEQUENCE [LARGE SCALE GENOMIC DNA]</scope>
    <source>
        <strain evidence="2">DSM122</strain>
    </source>
</reference>
<dbReference type="eggNOG" id="ENOG502ZGP7">
    <property type="taxonomic scope" value="Bacteria"/>
</dbReference>
<dbReference type="STRING" id="1150469.RSPPHO_01019"/>
<dbReference type="PATRIC" id="fig|1150469.3.peg.1163"/>
<accession>H6SRW6</accession>
<name>H6SRW6_PARPM</name>
<evidence type="ECO:0000313" key="2">
    <source>
        <dbReference type="Proteomes" id="UP000033220"/>
    </source>
</evidence>